<dbReference type="eggNOG" id="ENOG502Z7ZV">
    <property type="taxonomic scope" value="Bacteria"/>
</dbReference>
<reference evidence="4 5" key="1">
    <citation type="submission" date="2011-10" db="EMBL/GenBank/DDBJ databases">
        <title>Whole genome sequence of Selenomonas ruminantium subsp. lactilytica TAM6421.</title>
        <authorList>
            <person name="Oguchi A."/>
            <person name="Ankai A."/>
            <person name="Kaneko J."/>
            <person name="Yamada-Narita S."/>
            <person name="Fukui S."/>
            <person name="Takahashi M."/>
            <person name="Onodera T."/>
            <person name="Kojima S."/>
            <person name="Fushimi T."/>
            <person name="Abe N."/>
            <person name="Kamio Y."/>
            <person name="Yamazaki S."/>
            <person name="Fujita N."/>
        </authorList>
    </citation>
    <scope>NUCLEOTIDE SEQUENCE [LARGE SCALE GENOMIC DNA]</scope>
    <source>
        <strain evidence="5">NBRC 103574 / TAM6421</strain>
    </source>
</reference>
<accession>I0GRZ0</accession>
<evidence type="ECO:0000256" key="1">
    <source>
        <dbReference type="ARBA" id="ARBA00004328"/>
    </source>
</evidence>
<comment type="subcellular location">
    <subcellularLocation>
        <location evidence="1">Virion</location>
    </subcellularLocation>
</comment>
<feature type="compositionally biased region" description="Basic and acidic residues" evidence="2">
    <location>
        <begin position="56"/>
        <end position="68"/>
    </location>
</feature>
<dbReference type="Pfam" id="PF05065">
    <property type="entry name" value="Phage_capsid"/>
    <property type="match status" value="1"/>
</dbReference>
<dbReference type="EMBL" id="AP012292">
    <property type="protein sequence ID" value="BAL83527.1"/>
    <property type="molecule type" value="Genomic_DNA"/>
</dbReference>
<sequence length="443" mass="48701">MNIQNMINEKETFRKELIERSKASEDVQELRSINAQLDEVNKDIANLRSLLAEQVEAEKRNAEKRSEDKEDDKDDKEDDKKKDDKQSERSKAVNAGEVTKRSADFKQGAGFEERAKFGKADNAEMEKRGKAIKEARTVTVATTGIIIPHRDSNTIGEPFNTISSLVDNVGTITFDGGESYRQPFAIDTPAGDYTGEGEEYNTAESTFGQVSINKSKLTAIADYSEELEKLPAAPYAEYVQNGVRESLRRKLTQEILIGDGSAGHLVGIFSNKVATADTDSVVPVIDKDKDLAIDKIDDTTLDTIVFNYGGDENVEGAQVLILNKMDLLEFAKVRTSNKQRFYDIVSNGNYGTINGVPYIINSACKAVTGTNTKAGDFCMAYGNLKNYTLATFSPVDIKKSYDSKFREGMVSVRGSVFVGGNVTRQNGFVRIKKAGKTSSGTQG</sequence>
<dbReference type="InterPro" id="IPR054612">
    <property type="entry name" value="Phage_capsid-like_C"/>
</dbReference>
<dbReference type="AlphaFoldDB" id="I0GRZ0"/>
<protein>
    <submittedName>
        <fullName evidence="4">Putative phage major capsid protein</fullName>
    </submittedName>
</protein>
<name>I0GRZ0_SELRL</name>
<dbReference type="HOGENOM" id="CLU_052463_0_0_9"/>
<dbReference type="NCBIfam" id="TIGR01554">
    <property type="entry name" value="major_cap_HK97"/>
    <property type="match status" value="1"/>
</dbReference>
<feature type="domain" description="Phage capsid-like C-terminal" evidence="3">
    <location>
        <begin position="145"/>
        <end position="432"/>
    </location>
</feature>
<feature type="compositionally biased region" description="Basic and acidic residues" evidence="2">
    <location>
        <begin position="78"/>
        <end position="91"/>
    </location>
</feature>
<dbReference type="PATRIC" id="fig|927704.6.peg.1890"/>
<dbReference type="SUPFAM" id="SSF56563">
    <property type="entry name" value="Major capsid protein gp5"/>
    <property type="match status" value="1"/>
</dbReference>
<proteinExistence type="predicted"/>
<organism evidence="4 5">
    <name type="scientific">Selenomonas ruminantium subsp. lactilytica (strain NBRC 103574 / TAM6421)</name>
    <dbReference type="NCBI Taxonomy" id="927704"/>
    <lineage>
        <taxon>Bacteria</taxon>
        <taxon>Bacillati</taxon>
        <taxon>Bacillota</taxon>
        <taxon>Negativicutes</taxon>
        <taxon>Selenomonadales</taxon>
        <taxon>Selenomonadaceae</taxon>
        <taxon>Selenomonas</taxon>
    </lineage>
</organism>
<evidence type="ECO:0000313" key="4">
    <source>
        <dbReference type="EMBL" id="BAL83527.1"/>
    </source>
</evidence>
<dbReference type="InterPro" id="IPR024455">
    <property type="entry name" value="Phage_capsid"/>
</dbReference>
<evidence type="ECO:0000256" key="2">
    <source>
        <dbReference type="SAM" id="MobiDB-lite"/>
    </source>
</evidence>
<dbReference type="RefSeq" id="WP_014424958.1">
    <property type="nucleotide sequence ID" value="NC_017068.1"/>
</dbReference>
<gene>
    <name evidence="4" type="ordered locus">SELR_18190</name>
</gene>
<feature type="region of interest" description="Disordered" evidence="2">
    <location>
        <begin position="56"/>
        <end position="106"/>
    </location>
</feature>
<dbReference type="OrthoDB" id="411118at2"/>
<evidence type="ECO:0000313" key="5">
    <source>
        <dbReference type="Proteomes" id="UP000007887"/>
    </source>
</evidence>
<dbReference type="Gene3D" id="3.30.2320.10">
    <property type="entry name" value="hypothetical protein PF0899 domain"/>
    <property type="match status" value="1"/>
</dbReference>
<dbReference type="Proteomes" id="UP000007887">
    <property type="component" value="Chromosome"/>
</dbReference>
<dbReference type="Gene3D" id="3.30.2400.10">
    <property type="entry name" value="Major capsid protein gp5"/>
    <property type="match status" value="1"/>
</dbReference>
<dbReference type="KEGG" id="sri:SELR_18190"/>
<evidence type="ECO:0000259" key="3">
    <source>
        <dbReference type="Pfam" id="PF05065"/>
    </source>
</evidence>